<feature type="transmembrane region" description="Helical" evidence="8">
    <location>
        <begin position="201"/>
        <end position="223"/>
    </location>
</feature>
<keyword evidence="10" id="KW-1185">Reference proteome</keyword>
<keyword evidence="4" id="KW-0863">Zinc-finger</keyword>
<keyword evidence="2 8" id="KW-0812">Transmembrane</keyword>
<dbReference type="Gene3D" id="3.30.40.10">
    <property type="entry name" value="Zinc/RING finger domain, C3HC4 (zinc finger)"/>
    <property type="match status" value="1"/>
</dbReference>
<evidence type="ECO:0000256" key="2">
    <source>
        <dbReference type="ARBA" id="ARBA00022692"/>
    </source>
</evidence>
<evidence type="ECO:0000313" key="11">
    <source>
        <dbReference type="WBParaSite" id="SMUV_0000397501-mRNA-1"/>
    </source>
</evidence>
<dbReference type="SMART" id="SM00546">
    <property type="entry name" value="CUE"/>
    <property type="match status" value="1"/>
</dbReference>
<organism evidence="10 11">
    <name type="scientific">Syphacia muris</name>
    <dbReference type="NCBI Taxonomy" id="451379"/>
    <lineage>
        <taxon>Eukaryota</taxon>
        <taxon>Metazoa</taxon>
        <taxon>Ecdysozoa</taxon>
        <taxon>Nematoda</taxon>
        <taxon>Chromadorea</taxon>
        <taxon>Rhabditida</taxon>
        <taxon>Spirurina</taxon>
        <taxon>Oxyuridomorpha</taxon>
        <taxon>Oxyuroidea</taxon>
        <taxon>Oxyuridae</taxon>
        <taxon>Syphacia</taxon>
    </lineage>
</organism>
<dbReference type="GO" id="GO:0006511">
    <property type="term" value="P:ubiquitin-dependent protein catabolic process"/>
    <property type="evidence" value="ECO:0007669"/>
    <property type="project" value="TreeGrafter"/>
</dbReference>
<evidence type="ECO:0000256" key="8">
    <source>
        <dbReference type="SAM" id="Phobius"/>
    </source>
</evidence>
<evidence type="ECO:0000313" key="10">
    <source>
        <dbReference type="Proteomes" id="UP000046393"/>
    </source>
</evidence>
<name>A0A0N5AHV8_9BILA</name>
<dbReference type="InterPro" id="IPR013083">
    <property type="entry name" value="Znf_RING/FYVE/PHD"/>
</dbReference>
<dbReference type="PANTHER" id="PTHR15067:SF5">
    <property type="entry name" value="E3 UBIQUITIN-PROTEIN LIGASE AMFR"/>
    <property type="match status" value="1"/>
</dbReference>
<protein>
    <submittedName>
        <fullName evidence="11">CUE domain-containing protein</fullName>
    </submittedName>
</protein>
<keyword evidence="7 8" id="KW-0472">Membrane</keyword>
<dbReference type="GO" id="GO:0008270">
    <property type="term" value="F:zinc ion binding"/>
    <property type="evidence" value="ECO:0007669"/>
    <property type="project" value="UniProtKB-KW"/>
</dbReference>
<dbReference type="Proteomes" id="UP000046393">
    <property type="component" value="Unplaced"/>
</dbReference>
<proteinExistence type="predicted"/>
<evidence type="ECO:0000256" key="7">
    <source>
        <dbReference type="ARBA" id="ARBA00023136"/>
    </source>
</evidence>
<dbReference type="GO" id="GO:0000151">
    <property type="term" value="C:ubiquitin ligase complex"/>
    <property type="evidence" value="ECO:0007669"/>
    <property type="project" value="TreeGrafter"/>
</dbReference>
<evidence type="ECO:0000256" key="6">
    <source>
        <dbReference type="ARBA" id="ARBA00022989"/>
    </source>
</evidence>
<feature type="transmembrane region" description="Helical" evidence="8">
    <location>
        <begin position="24"/>
        <end position="42"/>
    </location>
</feature>
<evidence type="ECO:0000256" key="1">
    <source>
        <dbReference type="ARBA" id="ARBA00004141"/>
    </source>
</evidence>
<evidence type="ECO:0000256" key="4">
    <source>
        <dbReference type="ARBA" id="ARBA00022771"/>
    </source>
</evidence>
<dbReference type="STRING" id="451379.A0A0N5AHV8"/>
<dbReference type="GO" id="GO:0043130">
    <property type="term" value="F:ubiquitin binding"/>
    <property type="evidence" value="ECO:0007669"/>
    <property type="project" value="InterPro"/>
</dbReference>
<dbReference type="PROSITE" id="PS51140">
    <property type="entry name" value="CUE"/>
    <property type="match status" value="1"/>
</dbReference>
<dbReference type="GO" id="GO:0070936">
    <property type="term" value="P:protein K48-linked ubiquitination"/>
    <property type="evidence" value="ECO:0007669"/>
    <property type="project" value="TreeGrafter"/>
</dbReference>
<keyword evidence="5" id="KW-0862">Zinc</keyword>
<reference evidence="11" key="1">
    <citation type="submission" date="2017-02" db="UniProtKB">
        <authorList>
            <consortium name="WormBaseParasite"/>
        </authorList>
    </citation>
    <scope>IDENTIFICATION</scope>
</reference>
<sequence>MPQIVFDPLGGLNSFLRQMPIPTLNSYITLSIILTSVLFYHVHNLFLDKEFDDMVKAHIANQTQSGRLSEFGKLFDSSLTFRKLHYAVNHPALIWVGFNSEVVLNSVCASLAILAKAAVHFTFGQLGAQESELLRDRLCNFLLYKAVFLFGVLNNMLFDEVILWILWFTFVSMFTLLQILTMHRFKYFTSSLPPNFVQLHVLILNIFALVASVVLVIIALSSFRFLSTSYALFLLADVRIASKLFFRGLYLTVKSVILLNEAHPVLPLINSITFVYYVDLAHDLITDAIDLLHYTHMLLYTQIVLSMACIVLFMQLRAFYKSLSSRINRHLKYKLISSHINSSYPAATKEELDVMEDFCAICWERMQSARRCLRSWLEQDSSCPTCRMVLASPTDAAASSTDDSAQTVNHVFRFDGTRYSSWLPRFSFELLHNVGSNSFQRNRAPVFDTSQLNLMANQVHEMFPQLGVETILQDIRESGSTQATIENILEGRLEEYNSSITFEHVFQEEEEAAEARSTNSANRLDSVVAPQAESISLPVSTSGGRFSAHSEERQSILTQRKAALIELHRSSNNYASKTYRLTKFGKLEKRKRYIASPRGADLRACDEDLSALDAEHSATRLRSKQQLE</sequence>
<keyword evidence="6 8" id="KW-1133">Transmembrane helix</keyword>
<feature type="transmembrane region" description="Helical" evidence="8">
    <location>
        <begin position="162"/>
        <end position="180"/>
    </location>
</feature>
<dbReference type="Gene3D" id="1.10.8.10">
    <property type="entry name" value="DNA helicase RuvA subunit, C-terminal domain"/>
    <property type="match status" value="1"/>
</dbReference>
<evidence type="ECO:0000259" key="9">
    <source>
        <dbReference type="PROSITE" id="PS51140"/>
    </source>
</evidence>
<dbReference type="GO" id="GO:0061630">
    <property type="term" value="F:ubiquitin protein ligase activity"/>
    <property type="evidence" value="ECO:0007669"/>
    <property type="project" value="TreeGrafter"/>
</dbReference>
<feature type="transmembrane region" description="Helical" evidence="8">
    <location>
        <begin position="258"/>
        <end position="278"/>
    </location>
</feature>
<dbReference type="Pfam" id="PF02845">
    <property type="entry name" value="CUE"/>
    <property type="match status" value="1"/>
</dbReference>
<dbReference type="InterPro" id="IPR003892">
    <property type="entry name" value="CUE"/>
</dbReference>
<evidence type="ECO:0000256" key="3">
    <source>
        <dbReference type="ARBA" id="ARBA00022723"/>
    </source>
</evidence>
<dbReference type="GO" id="GO:0016020">
    <property type="term" value="C:membrane"/>
    <property type="evidence" value="ECO:0007669"/>
    <property type="project" value="UniProtKB-SubCell"/>
</dbReference>
<dbReference type="PANTHER" id="PTHR15067">
    <property type="entry name" value="E3 UBIQUITIN-PROTEIN LIGASE RNF8"/>
    <property type="match status" value="1"/>
</dbReference>
<dbReference type="WBParaSite" id="SMUV_0000397501-mRNA-1">
    <property type="protein sequence ID" value="SMUV_0000397501-mRNA-1"/>
    <property type="gene ID" value="SMUV_0000397501"/>
</dbReference>
<keyword evidence="3" id="KW-0479">Metal-binding</keyword>
<dbReference type="GO" id="GO:0005783">
    <property type="term" value="C:endoplasmic reticulum"/>
    <property type="evidence" value="ECO:0007669"/>
    <property type="project" value="TreeGrafter"/>
</dbReference>
<accession>A0A0N5AHV8</accession>
<feature type="domain" description="CUE" evidence="9">
    <location>
        <begin position="451"/>
        <end position="493"/>
    </location>
</feature>
<dbReference type="GO" id="GO:0005829">
    <property type="term" value="C:cytosol"/>
    <property type="evidence" value="ECO:0007669"/>
    <property type="project" value="TreeGrafter"/>
</dbReference>
<dbReference type="SUPFAM" id="SSF57850">
    <property type="entry name" value="RING/U-box"/>
    <property type="match status" value="1"/>
</dbReference>
<comment type="subcellular location">
    <subcellularLocation>
        <location evidence="1">Membrane</location>
        <topology evidence="1">Multi-pass membrane protein</topology>
    </subcellularLocation>
</comment>
<dbReference type="CDD" id="cd14421">
    <property type="entry name" value="CUE_AMFR"/>
    <property type="match status" value="1"/>
</dbReference>
<feature type="transmembrane region" description="Helical" evidence="8">
    <location>
        <begin position="298"/>
        <end position="320"/>
    </location>
</feature>
<dbReference type="GO" id="GO:0030968">
    <property type="term" value="P:endoplasmic reticulum unfolded protein response"/>
    <property type="evidence" value="ECO:0007669"/>
    <property type="project" value="TreeGrafter"/>
</dbReference>
<evidence type="ECO:0000256" key="5">
    <source>
        <dbReference type="ARBA" id="ARBA00022833"/>
    </source>
</evidence>
<dbReference type="AlphaFoldDB" id="A0A0N5AHV8"/>